<proteinExistence type="predicted"/>
<dbReference type="EMBL" id="CYGY02000023">
    <property type="protein sequence ID" value="SIT39980.1"/>
    <property type="molecule type" value="Genomic_DNA"/>
</dbReference>
<reference evidence="1" key="1">
    <citation type="submission" date="2016-12" db="EMBL/GenBank/DDBJ databases">
        <authorList>
            <person name="Moulin L."/>
        </authorList>
    </citation>
    <scope>NUCLEOTIDE SEQUENCE [LARGE SCALE GENOMIC DNA]</scope>
    <source>
        <strain evidence="1">STM 7183</strain>
    </source>
</reference>
<sequence length="38" mass="4252">MHPDTGRADNLADTQIGFPRHPDARAIIPVKPKFHAFL</sequence>
<dbReference type="AlphaFoldDB" id="A0A1N7RXX0"/>
<accession>A0A1N7RXX0</accession>
<name>A0A1N7RXX0_9BURK</name>
<protein>
    <submittedName>
        <fullName evidence="1">Uncharacterized protein</fullName>
    </submittedName>
</protein>
<organism evidence="1 2">
    <name type="scientific">Paraburkholderia piptadeniae</name>
    <dbReference type="NCBI Taxonomy" id="1701573"/>
    <lineage>
        <taxon>Bacteria</taxon>
        <taxon>Pseudomonadati</taxon>
        <taxon>Pseudomonadota</taxon>
        <taxon>Betaproteobacteria</taxon>
        <taxon>Burkholderiales</taxon>
        <taxon>Burkholderiaceae</taxon>
        <taxon>Paraburkholderia</taxon>
    </lineage>
</organism>
<comment type="caution">
    <text evidence="1">The sequence shown here is derived from an EMBL/GenBank/DDBJ whole genome shotgun (WGS) entry which is preliminary data.</text>
</comment>
<evidence type="ECO:0000313" key="1">
    <source>
        <dbReference type="EMBL" id="SIT39980.1"/>
    </source>
</evidence>
<keyword evidence="2" id="KW-1185">Reference proteome</keyword>
<dbReference type="Proteomes" id="UP000195569">
    <property type="component" value="Unassembled WGS sequence"/>
</dbReference>
<gene>
    <name evidence="1" type="ORF">BN2476_230326</name>
</gene>
<evidence type="ECO:0000313" key="2">
    <source>
        <dbReference type="Proteomes" id="UP000195569"/>
    </source>
</evidence>